<evidence type="ECO:0000313" key="2">
    <source>
        <dbReference type="EMBL" id="KAJ8550076.1"/>
    </source>
</evidence>
<proteinExistence type="predicted"/>
<reference evidence="3" key="1">
    <citation type="journal article" date="2023" name="Proc. Natl. Acad. Sci. U.S.A.">
        <title>Genomic and structural basis for evolution of tropane alkaloid biosynthesis.</title>
        <authorList>
            <person name="Wanga Y.-J."/>
            <person name="Taina T."/>
            <person name="Yua J.-Y."/>
            <person name="Lia J."/>
            <person name="Xua B."/>
            <person name="Chenc J."/>
            <person name="D'Auriad J.C."/>
            <person name="Huanga J.-P."/>
            <person name="Huanga S.-X."/>
        </authorList>
    </citation>
    <scope>NUCLEOTIDE SEQUENCE [LARGE SCALE GENOMIC DNA]</scope>
    <source>
        <strain evidence="3">cv. KIB-2019</strain>
    </source>
</reference>
<dbReference type="AlphaFoldDB" id="A0A9Q1M685"/>
<name>A0A9Q1M685_9SOLA</name>
<dbReference type="Proteomes" id="UP001152561">
    <property type="component" value="Unassembled WGS sequence"/>
</dbReference>
<gene>
    <name evidence="2" type="ORF">K7X08_033783</name>
</gene>
<sequence>MEASPERTRKGRTFGSGKNAKPSPDLSRLDESTSDMSSLIITPVIPPSAAPTIEVLSPLPSSSPSPIEITHATNATISAASSIAGDSITIPAIAVETTPYTTHSA</sequence>
<dbReference type="EMBL" id="JAJAGQ010000011">
    <property type="protein sequence ID" value="KAJ8550076.1"/>
    <property type="molecule type" value="Genomic_DNA"/>
</dbReference>
<comment type="caution">
    <text evidence="2">The sequence shown here is derived from an EMBL/GenBank/DDBJ whole genome shotgun (WGS) entry which is preliminary data.</text>
</comment>
<accession>A0A9Q1M685</accession>
<organism evidence="2 3">
    <name type="scientific">Anisodus acutangulus</name>
    <dbReference type="NCBI Taxonomy" id="402998"/>
    <lineage>
        <taxon>Eukaryota</taxon>
        <taxon>Viridiplantae</taxon>
        <taxon>Streptophyta</taxon>
        <taxon>Embryophyta</taxon>
        <taxon>Tracheophyta</taxon>
        <taxon>Spermatophyta</taxon>
        <taxon>Magnoliopsida</taxon>
        <taxon>eudicotyledons</taxon>
        <taxon>Gunneridae</taxon>
        <taxon>Pentapetalae</taxon>
        <taxon>asterids</taxon>
        <taxon>lamiids</taxon>
        <taxon>Solanales</taxon>
        <taxon>Solanaceae</taxon>
        <taxon>Solanoideae</taxon>
        <taxon>Hyoscyameae</taxon>
        <taxon>Anisodus</taxon>
    </lineage>
</organism>
<evidence type="ECO:0000256" key="1">
    <source>
        <dbReference type="SAM" id="MobiDB-lite"/>
    </source>
</evidence>
<evidence type="ECO:0000313" key="3">
    <source>
        <dbReference type="Proteomes" id="UP001152561"/>
    </source>
</evidence>
<protein>
    <submittedName>
        <fullName evidence="2">Uncharacterized protein</fullName>
    </submittedName>
</protein>
<feature type="region of interest" description="Disordered" evidence="1">
    <location>
        <begin position="1"/>
        <end position="34"/>
    </location>
</feature>
<keyword evidence="3" id="KW-1185">Reference proteome</keyword>